<keyword evidence="1" id="KW-0732">Signal</keyword>
<feature type="chain" id="PRO_5022070747" evidence="1">
    <location>
        <begin position="20"/>
        <end position="445"/>
    </location>
</feature>
<dbReference type="Pfam" id="PF00188">
    <property type="entry name" value="CAP"/>
    <property type="match status" value="1"/>
</dbReference>
<evidence type="ECO:0000313" key="4">
    <source>
        <dbReference type="Proteomes" id="UP000316181"/>
    </source>
</evidence>
<protein>
    <submittedName>
        <fullName evidence="3">Cysteine-rich secretory family protein</fullName>
    </submittedName>
</protein>
<evidence type="ECO:0000313" key="3">
    <source>
        <dbReference type="EMBL" id="TQK75994.1"/>
    </source>
</evidence>
<sequence length="445" mass="47559">MILAAAIVAASLAAPQAVAQDAQGVTEGGLSVTGQSVITARFVDENGWPVPGIEATLFDREIAADSLWGDNLDSVQRTAITDKNGRFTFQVAVIASADPGAWYSNLNTVSLVYWDTSAVFDDLPATEEITVQAGKNQDLGTYRLRSTAKRGRAASSIKTSSKKKVKKAYRKRYAAQVRAEKMPKVMGCRVAATSAGTRKRTLSAVNFMRAMAGVGSVTFTKKLNSAASQAARVQFSNGYLSHFPIDKRCKSSLGATASSSSNLSMGAIGAANIAQYMDDFGENNYAVGHRRWILDPQQKTMGVGFAGSYGALYVMAPGSENNTTPATIAWPTPGYFPVELEPDGRWSFHYTRSDLDFSKATVKVSAVGKAKRARIIYRSGSTYGTGGTSILGHTWGLSFTVPKSIRRVKGRATTSVKVTVSGVSVRGAYKIAPVTYTVKLFKAGK</sequence>
<dbReference type="CDD" id="cd05379">
    <property type="entry name" value="CAP_bacterial"/>
    <property type="match status" value="1"/>
</dbReference>
<dbReference type="SUPFAM" id="SSF55797">
    <property type="entry name" value="PR-1-like"/>
    <property type="match status" value="1"/>
</dbReference>
<evidence type="ECO:0000256" key="1">
    <source>
        <dbReference type="SAM" id="SignalP"/>
    </source>
</evidence>
<dbReference type="AlphaFoldDB" id="A0A542SMZ3"/>
<evidence type="ECO:0000259" key="2">
    <source>
        <dbReference type="Pfam" id="PF00188"/>
    </source>
</evidence>
<organism evidence="3 4">
    <name type="scientific">Rarobacter incanus</name>
    <dbReference type="NCBI Taxonomy" id="153494"/>
    <lineage>
        <taxon>Bacteria</taxon>
        <taxon>Bacillati</taxon>
        <taxon>Actinomycetota</taxon>
        <taxon>Actinomycetes</taxon>
        <taxon>Micrococcales</taxon>
        <taxon>Rarobacteraceae</taxon>
        <taxon>Rarobacter</taxon>
    </lineage>
</organism>
<gene>
    <name evidence="3" type="ORF">FB389_0638</name>
</gene>
<reference evidence="3 4" key="1">
    <citation type="submission" date="2019-06" db="EMBL/GenBank/DDBJ databases">
        <title>Sequencing the genomes of 1000 actinobacteria strains.</title>
        <authorList>
            <person name="Klenk H.-P."/>
        </authorList>
    </citation>
    <scope>NUCLEOTIDE SEQUENCE [LARGE SCALE GENOMIC DNA]</scope>
    <source>
        <strain evidence="3 4">DSM 10596</strain>
    </source>
</reference>
<dbReference type="Gene3D" id="3.40.33.10">
    <property type="entry name" value="CAP"/>
    <property type="match status" value="1"/>
</dbReference>
<name>A0A542SMZ3_9MICO</name>
<dbReference type="InterPro" id="IPR035940">
    <property type="entry name" value="CAP_sf"/>
</dbReference>
<dbReference type="InterPro" id="IPR014044">
    <property type="entry name" value="CAP_dom"/>
</dbReference>
<proteinExistence type="predicted"/>
<accession>A0A542SMZ3</accession>
<feature type="signal peptide" evidence="1">
    <location>
        <begin position="1"/>
        <end position="19"/>
    </location>
</feature>
<dbReference type="EMBL" id="VFNV01000001">
    <property type="protein sequence ID" value="TQK75994.1"/>
    <property type="molecule type" value="Genomic_DNA"/>
</dbReference>
<keyword evidence="4" id="KW-1185">Reference proteome</keyword>
<comment type="caution">
    <text evidence="3">The sequence shown here is derived from an EMBL/GenBank/DDBJ whole genome shotgun (WGS) entry which is preliminary data.</text>
</comment>
<dbReference type="Proteomes" id="UP000316181">
    <property type="component" value="Unassembled WGS sequence"/>
</dbReference>
<feature type="domain" description="SCP" evidence="2">
    <location>
        <begin position="202"/>
        <end position="311"/>
    </location>
</feature>